<dbReference type="PANTHER" id="PTHR12442:SF22">
    <property type="entry name" value="CYTOPLASMIC DYNEIN 1 INTERMEDIATE CHAIN-RELATED"/>
    <property type="match status" value="1"/>
</dbReference>
<dbReference type="RefSeq" id="XP_018005103.1">
    <property type="nucleotide sequence ID" value="XM_018142279.1"/>
</dbReference>
<dbReference type="InterPro" id="IPR036322">
    <property type="entry name" value="WD40_repeat_dom_sf"/>
</dbReference>
<evidence type="ECO:0000256" key="3">
    <source>
        <dbReference type="ARBA" id="ARBA00022574"/>
    </source>
</evidence>
<feature type="region of interest" description="Disordered" evidence="6">
    <location>
        <begin position="22"/>
        <end position="52"/>
    </location>
</feature>
<dbReference type="PANTHER" id="PTHR12442">
    <property type="entry name" value="DYNEIN INTERMEDIATE CHAIN"/>
    <property type="match status" value="1"/>
</dbReference>
<evidence type="ECO:0000256" key="2">
    <source>
        <dbReference type="ARBA" id="ARBA00022490"/>
    </source>
</evidence>
<dbReference type="EMBL" id="LFJN01000002">
    <property type="protein sequence ID" value="KPI45140.1"/>
    <property type="molecule type" value="Genomic_DNA"/>
</dbReference>
<feature type="compositionally biased region" description="Acidic residues" evidence="6">
    <location>
        <begin position="145"/>
        <end position="157"/>
    </location>
</feature>
<dbReference type="STRING" id="1664694.A0A0N1P1G4"/>
<dbReference type="GeneID" id="28734159"/>
<gene>
    <name evidence="7" type="ORF">AB675_2317</name>
</gene>
<evidence type="ECO:0000256" key="4">
    <source>
        <dbReference type="ARBA" id="ARBA00022737"/>
    </source>
</evidence>
<dbReference type="GO" id="GO:0045503">
    <property type="term" value="F:dynein light chain binding"/>
    <property type="evidence" value="ECO:0007669"/>
    <property type="project" value="TreeGrafter"/>
</dbReference>
<reference evidence="7 8" key="1">
    <citation type="submission" date="2015-06" db="EMBL/GenBank/DDBJ databases">
        <title>Draft genome of the ant-associated black yeast Phialophora attae CBS 131958.</title>
        <authorList>
            <person name="Moreno L.F."/>
            <person name="Stielow B.J."/>
            <person name="de Hoog S."/>
            <person name="Vicente V.A."/>
            <person name="Weiss V.A."/>
            <person name="de Vries M."/>
            <person name="Cruz L.M."/>
            <person name="Souza E.M."/>
        </authorList>
    </citation>
    <scope>NUCLEOTIDE SEQUENCE [LARGE SCALE GENOMIC DNA]</scope>
    <source>
        <strain evidence="7 8">CBS 131958</strain>
    </source>
</reference>
<dbReference type="PROSITE" id="PS50082">
    <property type="entry name" value="WD_REPEATS_2"/>
    <property type="match status" value="1"/>
</dbReference>
<comment type="caution">
    <text evidence="7">The sequence shown here is derived from an EMBL/GenBank/DDBJ whole genome shotgun (WGS) entry which is preliminary data.</text>
</comment>
<protein>
    <submittedName>
        <fullName evidence="7">Cytoplasmic dynein 1 intermediate chain 2</fullName>
    </submittedName>
</protein>
<dbReference type="GO" id="GO:0005868">
    <property type="term" value="C:cytoplasmic dynein complex"/>
    <property type="evidence" value="ECO:0007669"/>
    <property type="project" value="TreeGrafter"/>
</dbReference>
<feature type="region of interest" description="Disordered" evidence="6">
    <location>
        <begin position="141"/>
        <end position="177"/>
    </location>
</feature>
<dbReference type="GO" id="GO:0005737">
    <property type="term" value="C:cytoplasm"/>
    <property type="evidence" value="ECO:0007669"/>
    <property type="project" value="UniProtKB-SubCell"/>
</dbReference>
<keyword evidence="8" id="KW-1185">Reference proteome</keyword>
<keyword evidence="4" id="KW-0677">Repeat</keyword>
<evidence type="ECO:0000256" key="5">
    <source>
        <dbReference type="PROSITE-ProRule" id="PRU00221"/>
    </source>
</evidence>
<accession>A0A0N1P1G4</accession>
<dbReference type="OrthoDB" id="366230at2759"/>
<comment type="subcellular location">
    <subcellularLocation>
        <location evidence="1">Cytoplasm</location>
    </subcellularLocation>
</comment>
<dbReference type="InterPro" id="IPR050687">
    <property type="entry name" value="Dynein_IC"/>
</dbReference>
<dbReference type="GO" id="GO:0010970">
    <property type="term" value="P:transport along microtubule"/>
    <property type="evidence" value="ECO:0007669"/>
    <property type="project" value="TreeGrafter"/>
</dbReference>
<feature type="region of interest" description="Disordered" evidence="6">
    <location>
        <begin position="67"/>
        <end position="106"/>
    </location>
</feature>
<dbReference type="GO" id="GO:0045504">
    <property type="term" value="F:dynein heavy chain binding"/>
    <property type="evidence" value="ECO:0007669"/>
    <property type="project" value="TreeGrafter"/>
</dbReference>
<evidence type="ECO:0000256" key="6">
    <source>
        <dbReference type="SAM" id="MobiDB-lite"/>
    </source>
</evidence>
<sequence length="697" mass="76163">MPSVAEELLAKKARLAELRQQRALKQEQVASRRSIGGADAPSPRRTAQERRADIDNIVDDVLNRKRDSIGVVGANRRESVRPSALSDQSHEAAAPSPRPAMVSMSTQTTEAVLNVGSESVPPWSTTVVPSKEYITYTKAVQTDPWSDESPTEGSDEDDIRKRSRRRSSKKTAEEEEAIRAQLRREIEDELQATQNGHIGNQVNGDSQKQRFPLRTLTDNEMNAVTASTDFISFVERSSKVIERALDEEYDLLADYTRAAALQDDEDDTTYSRSTRKSHSLKESLQLFSDRHSRRRMISDIQSSPHFPELVLTAYTKNPSAPNESPGQVLLWNTHAPSRPEYVFASGSDVLSARFSPFHPNYVIDLPMGHASNNPQPVQRTPQSGSHLGHTHPVYNISIIGTPNAHNIITASMDGVVCSWSFDMLTQAQEYHVLHTPPPAKTEDLAPTSLSFPAADPTFFLVGTEEGSIYPCHRYDRAGAKAGVDTRLAYRGHTAPVMSTHFHPARGPVDLGDLLLSSSSDWSLKLWRVKPAAATSSSAAAAAAATNNTSATLAATPLSLTGTNTPSNQPTPLPPLLDIPREDLIYDAKWHPHRPSIFATCTGAGELEVFDLLYDADVPITKIAPSRGKNGVMPFRGLNKVAWEERRGGYLAAGGLDGVVSVFEVGKGLQGGTGEGNTEEWMGMRRLVSRLEGRGGVP</sequence>
<keyword evidence="2" id="KW-0963">Cytoplasm</keyword>
<evidence type="ECO:0000313" key="7">
    <source>
        <dbReference type="EMBL" id="KPI45140.1"/>
    </source>
</evidence>
<feature type="repeat" description="WD" evidence="5">
    <location>
        <begin position="489"/>
        <end position="536"/>
    </location>
</feature>
<dbReference type="AlphaFoldDB" id="A0A0N1P1G4"/>
<dbReference type="InterPro" id="IPR001680">
    <property type="entry name" value="WD40_rpt"/>
</dbReference>
<dbReference type="SMART" id="SM00320">
    <property type="entry name" value="WD40"/>
    <property type="match status" value="4"/>
</dbReference>
<dbReference type="Gene3D" id="2.130.10.10">
    <property type="entry name" value="YVTN repeat-like/Quinoprotein amine dehydrogenase"/>
    <property type="match status" value="2"/>
</dbReference>
<dbReference type="SUPFAM" id="SSF50978">
    <property type="entry name" value="WD40 repeat-like"/>
    <property type="match status" value="1"/>
</dbReference>
<dbReference type="Proteomes" id="UP000038010">
    <property type="component" value="Unassembled WGS sequence"/>
</dbReference>
<dbReference type="Pfam" id="PF00400">
    <property type="entry name" value="WD40"/>
    <property type="match status" value="1"/>
</dbReference>
<proteinExistence type="predicted"/>
<organism evidence="7 8">
    <name type="scientific">Cyphellophora attinorum</name>
    <dbReference type="NCBI Taxonomy" id="1664694"/>
    <lineage>
        <taxon>Eukaryota</taxon>
        <taxon>Fungi</taxon>
        <taxon>Dikarya</taxon>
        <taxon>Ascomycota</taxon>
        <taxon>Pezizomycotina</taxon>
        <taxon>Eurotiomycetes</taxon>
        <taxon>Chaetothyriomycetidae</taxon>
        <taxon>Chaetothyriales</taxon>
        <taxon>Cyphellophoraceae</taxon>
        <taxon>Cyphellophora</taxon>
    </lineage>
</organism>
<keyword evidence="3 5" id="KW-0853">WD repeat</keyword>
<evidence type="ECO:0000256" key="1">
    <source>
        <dbReference type="ARBA" id="ARBA00004496"/>
    </source>
</evidence>
<dbReference type="InterPro" id="IPR015943">
    <property type="entry name" value="WD40/YVTN_repeat-like_dom_sf"/>
</dbReference>
<dbReference type="VEuPathDB" id="FungiDB:AB675_2317"/>
<name>A0A0N1P1G4_9EURO</name>
<evidence type="ECO:0000313" key="8">
    <source>
        <dbReference type="Proteomes" id="UP000038010"/>
    </source>
</evidence>